<evidence type="ECO:0000256" key="4">
    <source>
        <dbReference type="ARBA" id="ARBA00022519"/>
    </source>
</evidence>
<keyword evidence="2" id="KW-0813">Transport</keyword>
<feature type="transmembrane region" description="Helical" evidence="9">
    <location>
        <begin position="215"/>
        <end position="235"/>
    </location>
</feature>
<evidence type="ECO:0000256" key="9">
    <source>
        <dbReference type="SAM" id="Phobius"/>
    </source>
</evidence>
<feature type="transmembrane region" description="Helical" evidence="9">
    <location>
        <begin position="272"/>
        <end position="290"/>
    </location>
</feature>
<evidence type="ECO:0000256" key="3">
    <source>
        <dbReference type="ARBA" id="ARBA00022475"/>
    </source>
</evidence>
<sequence>MLETLREMVIESPGFYVAWGGLIIATVFGYIVYVTNFCTMGSISDMMSFGDKRRFRSWLLATATAMLGVALLQKLEVADYRTTMYMAPNLTWLANIAGGLTFGFGMVLSGGCLSRNLVRAGSGDLRSGFVLLVAGLFAYMTIGGLIGPIRVALFGSATVDLSELGMETQGFGDFIARFTGMDLGQSTMIALAILAGGLLVYCFKDAGFRKSPTHIIAGVSIGLCVTAGWLLTGLAQDEFADVPVALASLSYVRPAGDTLDYLMRATAYPGPSFNVMTFAGVLLGGFLGALSKGKLSMTTFADKSDTVRNTIGAALMGIGGVVALGCTIGQGVTGFSTLAVGSGLTLVFIVLGGMVGIKYMEWSAMRG</sequence>
<accession>A0A347UEL8</accession>
<feature type="transmembrane region" description="Helical" evidence="9">
    <location>
        <begin position="183"/>
        <end position="203"/>
    </location>
</feature>
<feature type="transmembrane region" description="Helical" evidence="9">
    <location>
        <begin position="338"/>
        <end position="357"/>
    </location>
</feature>
<keyword evidence="5 9" id="KW-0812">Transmembrane</keyword>
<feature type="transmembrane region" description="Helical" evidence="9">
    <location>
        <begin position="55"/>
        <end position="72"/>
    </location>
</feature>
<keyword evidence="3" id="KW-1003">Cell membrane</keyword>
<dbReference type="RefSeq" id="WP_118941953.1">
    <property type="nucleotide sequence ID" value="NZ_CP032125.1"/>
</dbReference>
<protein>
    <submittedName>
        <fullName evidence="10">YeeE/YedE family protein</fullName>
    </submittedName>
</protein>
<evidence type="ECO:0000256" key="8">
    <source>
        <dbReference type="ARBA" id="ARBA00035655"/>
    </source>
</evidence>
<dbReference type="GO" id="GO:0005886">
    <property type="term" value="C:plasma membrane"/>
    <property type="evidence" value="ECO:0007669"/>
    <property type="project" value="UniProtKB-SubCell"/>
</dbReference>
<evidence type="ECO:0000313" key="11">
    <source>
        <dbReference type="Proteomes" id="UP000261704"/>
    </source>
</evidence>
<keyword evidence="7 9" id="KW-0472">Membrane</keyword>
<dbReference type="EMBL" id="CP032125">
    <property type="protein sequence ID" value="AXX97296.1"/>
    <property type="molecule type" value="Genomic_DNA"/>
</dbReference>
<feature type="transmembrane region" description="Helical" evidence="9">
    <location>
        <begin position="15"/>
        <end position="34"/>
    </location>
</feature>
<evidence type="ECO:0000256" key="1">
    <source>
        <dbReference type="ARBA" id="ARBA00004429"/>
    </source>
</evidence>
<keyword evidence="4" id="KW-0997">Cell inner membrane</keyword>
<dbReference type="AlphaFoldDB" id="A0A347UEL8"/>
<organism evidence="10 11">
    <name type="scientific">Profundibacter amoris</name>
    <dbReference type="NCBI Taxonomy" id="2171755"/>
    <lineage>
        <taxon>Bacteria</taxon>
        <taxon>Pseudomonadati</taxon>
        <taxon>Pseudomonadota</taxon>
        <taxon>Alphaproteobacteria</taxon>
        <taxon>Rhodobacterales</taxon>
        <taxon>Paracoccaceae</taxon>
        <taxon>Profundibacter</taxon>
    </lineage>
</organism>
<feature type="transmembrane region" description="Helical" evidence="9">
    <location>
        <begin position="125"/>
        <end position="146"/>
    </location>
</feature>
<evidence type="ECO:0000256" key="7">
    <source>
        <dbReference type="ARBA" id="ARBA00023136"/>
    </source>
</evidence>
<evidence type="ECO:0000256" key="5">
    <source>
        <dbReference type="ARBA" id="ARBA00022692"/>
    </source>
</evidence>
<evidence type="ECO:0000256" key="6">
    <source>
        <dbReference type="ARBA" id="ARBA00022989"/>
    </source>
</evidence>
<gene>
    <name evidence="10" type="ORF">BAR1_04730</name>
</gene>
<evidence type="ECO:0000313" key="10">
    <source>
        <dbReference type="EMBL" id="AXX97296.1"/>
    </source>
</evidence>
<name>A0A347UEL8_9RHOB</name>
<dbReference type="PANTHER" id="PTHR30574">
    <property type="entry name" value="INNER MEMBRANE PROTEIN YEDE"/>
    <property type="match status" value="1"/>
</dbReference>
<feature type="transmembrane region" description="Helical" evidence="9">
    <location>
        <begin position="92"/>
        <end position="113"/>
    </location>
</feature>
<dbReference type="OrthoDB" id="5342349at2"/>
<dbReference type="Pfam" id="PF04143">
    <property type="entry name" value="Sulf_transp"/>
    <property type="match status" value="1"/>
</dbReference>
<comment type="subcellular location">
    <subcellularLocation>
        <location evidence="1">Cell inner membrane</location>
        <topology evidence="1">Multi-pass membrane protein</topology>
    </subcellularLocation>
</comment>
<keyword evidence="11" id="KW-1185">Reference proteome</keyword>
<dbReference type="KEGG" id="pamo:BAR1_04730"/>
<proteinExistence type="inferred from homology"/>
<dbReference type="Proteomes" id="UP000261704">
    <property type="component" value="Chromosome"/>
</dbReference>
<keyword evidence="6 9" id="KW-1133">Transmembrane helix</keyword>
<comment type="similarity">
    <text evidence="8">Belongs to the TsuA/YedE (TC 9.B.102) family.</text>
</comment>
<feature type="transmembrane region" description="Helical" evidence="9">
    <location>
        <begin position="311"/>
        <end position="332"/>
    </location>
</feature>
<evidence type="ECO:0000256" key="2">
    <source>
        <dbReference type="ARBA" id="ARBA00022448"/>
    </source>
</evidence>
<dbReference type="InterPro" id="IPR007272">
    <property type="entry name" value="Sulf_transp_TsuA/YedE"/>
</dbReference>
<reference evidence="10 11" key="1">
    <citation type="submission" date="2018-09" db="EMBL/GenBank/DDBJ databases">
        <title>Profundibacter amoris BAR1 gen. nov., sp. nov., a new member of the Roseobacter clade isolated at Lokis Castle Vent Field on the Arctic Mid-Oceanic Ridge.</title>
        <authorList>
            <person name="Le Moine Bauer S."/>
            <person name="Sjoeberg A.G."/>
            <person name="L'Haridon S."/>
            <person name="Stokke R."/>
            <person name="Roalkvam I."/>
            <person name="Steen I.H."/>
            <person name="Dahle H."/>
        </authorList>
    </citation>
    <scope>NUCLEOTIDE SEQUENCE [LARGE SCALE GENOMIC DNA]</scope>
    <source>
        <strain evidence="10 11">BAR1</strain>
    </source>
</reference>
<dbReference type="PANTHER" id="PTHR30574:SF1">
    <property type="entry name" value="SULPHUR TRANSPORT DOMAIN-CONTAINING PROTEIN"/>
    <property type="match status" value="1"/>
</dbReference>